<sequence>MIKRKTLSLCIVLSCISVNATAEEGLSFLKNRPQNKAEPMPLADGVSQPYQYGQVFGTHPFFSKLSLKAFEKKEGKYVEVEREINGLVPGMILDLPLYESQKRFSTRQFTDDGLPKPTEQDNYFWSDWDKGDSEIDQNEIDIKWYRLTLKPELKYPNSANCEVLGKTIEFNASDSNSLRWEKMQKRALEVGADFSVMHDDDTTPWNKCFDVSEITVEQIDSTMTEDLELSEFPIVIPFMDDSERIGFSITPISKFGFPKEGFTAYVWDISKIWAHKTPEKNLSSEVGINASIVLFPENEEFNQDRALPIGEHPFIRSPEIIAFDTAYRVRIFDKEYYDLNKDNLDNRFDLSKIEKAPFVDLISDNLSNQEEINNAIYQGFYVNRQYVAIIEIRDSSNRVRRLTREEVEGQVPQGELNLFWELVWEDRDNGELYINEDKTLFDANKEYRIIYSYEDEKQSVKPKIAIKYILNDQNQDTNQIEYVQFNSQINNVDVGPVLDNKVNPEMSEQSFKASINFRIDEELEITPSNYYELVDPAGFTEIGAADDELKD</sequence>
<evidence type="ECO:0000313" key="2">
    <source>
        <dbReference type="EMBL" id="SES95301.1"/>
    </source>
</evidence>
<dbReference type="STRING" id="1123402.SAMN02583745_00972"/>
<name>A0A1I0ALP0_9GAMM</name>
<keyword evidence="1" id="KW-0732">Signal</keyword>
<evidence type="ECO:0000256" key="1">
    <source>
        <dbReference type="SAM" id="SignalP"/>
    </source>
</evidence>
<organism evidence="2 3">
    <name type="scientific">Thorsellia anophelis DSM 18579</name>
    <dbReference type="NCBI Taxonomy" id="1123402"/>
    <lineage>
        <taxon>Bacteria</taxon>
        <taxon>Pseudomonadati</taxon>
        <taxon>Pseudomonadota</taxon>
        <taxon>Gammaproteobacteria</taxon>
        <taxon>Enterobacterales</taxon>
        <taxon>Thorselliaceae</taxon>
        <taxon>Thorsellia</taxon>
    </lineage>
</organism>
<protein>
    <submittedName>
        <fullName evidence="2">Uncharacterized protein</fullName>
    </submittedName>
</protein>
<accession>A0A1I0ALP0</accession>
<dbReference type="Proteomes" id="UP000242642">
    <property type="component" value="Unassembled WGS sequence"/>
</dbReference>
<feature type="signal peptide" evidence="1">
    <location>
        <begin position="1"/>
        <end position="22"/>
    </location>
</feature>
<dbReference type="EMBL" id="FOHV01000006">
    <property type="protein sequence ID" value="SES95301.1"/>
    <property type="molecule type" value="Genomic_DNA"/>
</dbReference>
<dbReference type="RefSeq" id="WP_093318247.1">
    <property type="nucleotide sequence ID" value="NZ_FOHV01000006.1"/>
</dbReference>
<evidence type="ECO:0000313" key="3">
    <source>
        <dbReference type="Proteomes" id="UP000242642"/>
    </source>
</evidence>
<keyword evidence="3" id="KW-1185">Reference proteome</keyword>
<reference evidence="3" key="1">
    <citation type="submission" date="2016-10" db="EMBL/GenBank/DDBJ databases">
        <authorList>
            <person name="Varghese N."/>
            <person name="Submissions S."/>
        </authorList>
    </citation>
    <scope>NUCLEOTIDE SEQUENCE [LARGE SCALE GENOMIC DNA]</scope>
    <source>
        <strain evidence="3">DSM 18579</strain>
    </source>
</reference>
<proteinExistence type="predicted"/>
<feature type="chain" id="PRO_5017317648" evidence="1">
    <location>
        <begin position="23"/>
        <end position="551"/>
    </location>
</feature>
<dbReference type="AlphaFoldDB" id="A0A1I0ALP0"/>
<gene>
    <name evidence="2" type="ORF">SAMN02583745_00972</name>
</gene>